<evidence type="ECO:0000313" key="2">
    <source>
        <dbReference type="EMBL" id="QCC44398.1"/>
    </source>
</evidence>
<protein>
    <submittedName>
        <fullName evidence="2">YneT family protein</fullName>
    </submittedName>
</protein>
<dbReference type="InterPro" id="IPR003781">
    <property type="entry name" value="CoA-bd"/>
</dbReference>
<dbReference type="Gene3D" id="3.40.50.720">
    <property type="entry name" value="NAD(P)-binding Rossmann-like Domain"/>
    <property type="match status" value="1"/>
</dbReference>
<dbReference type="PANTHER" id="PTHR33303:SF2">
    <property type="entry name" value="COA-BINDING DOMAIN-CONTAINING PROTEIN"/>
    <property type="match status" value="1"/>
</dbReference>
<evidence type="ECO:0000313" key="3">
    <source>
        <dbReference type="EMBL" id="TYO76554.1"/>
    </source>
</evidence>
<reference evidence="2" key="3">
    <citation type="journal article" name="MicrobiologyOpen">
        <title>Whole-genome comparison between the type strain of Halobacterium salinarum (DSM 3754(T)) and the laboratory strains R1 and NRC-1.</title>
        <authorList>
            <person name="Pfeiffer F."/>
            <person name="Losensky G."/>
            <person name="Marchfelder A."/>
            <person name="Habermann B."/>
            <person name="Dyall-Smith M."/>
        </authorList>
    </citation>
    <scope>NUCLEOTIDE SEQUENCE</scope>
    <source>
        <strain evidence="2">91-R6</strain>
    </source>
</reference>
<accession>A0A4D6GVA3</accession>
<dbReference type="RefSeq" id="WP_010902412.1">
    <property type="nucleotide sequence ID" value="NZ_VRYN01000002.1"/>
</dbReference>
<dbReference type="PANTHER" id="PTHR33303">
    <property type="entry name" value="CYTOPLASMIC PROTEIN-RELATED"/>
    <property type="match status" value="1"/>
</dbReference>
<dbReference type="Proteomes" id="UP000296216">
    <property type="component" value="Chromosome"/>
</dbReference>
<dbReference type="Proteomes" id="UP000323075">
    <property type="component" value="Unassembled WGS sequence"/>
</dbReference>
<dbReference type="SMART" id="SM00881">
    <property type="entry name" value="CoA_binding"/>
    <property type="match status" value="1"/>
</dbReference>
<evidence type="ECO:0000313" key="4">
    <source>
        <dbReference type="Proteomes" id="UP000296216"/>
    </source>
</evidence>
<dbReference type="InterPro" id="IPR036291">
    <property type="entry name" value="NAD(P)-bd_dom_sf"/>
</dbReference>
<dbReference type="Pfam" id="PF13380">
    <property type="entry name" value="CoA_binding_2"/>
    <property type="match status" value="1"/>
</dbReference>
<dbReference type="SUPFAM" id="SSF51735">
    <property type="entry name" value="NAD(P)-binding Rossmann-fold domains"/>
    <property type="match status" value="1"/>
</dbReference>
<dbReference type="EMBL" id="VRYN01000002">
    <property type="protein sequence ID" value="TYO76554.1"/>
    <property type="molecule type" value="Genomic_DNA"/>
</dbReference>
<dbReference type="GeneID" id="68693495"/>
<sequence>MAGNTDSERRAVLDAETIAVVGCSATPGKPAHEVPAYLDAHGYTVVPVNPYAERVLGHAAADSLAEIDQRVDVVDVFRPREEVPGIVDAAIARDDVGAVWLQVGIQHADAEERAAAAGLRVVSNSCIKVDHQRLVAP</sequence>
<reference evidence="3 5" key="2">
    <citation type="submission" date="2019-07" db="EMBL/GenBank/DDBJ databases">
        <title>Genomic Encyclopedia of Archaeal and Bacterial Type Strains, Phase II (KMG-II): from individual species to whole genera.</title>
        <authorList>
            <person name="Goeker M."/>
        </authorList>
    </citation>
    <scope>NUCLEOTIDE SEQUENCE [LARGE SCALE GENOMIC DNA]</scope>
    <source>
        <strain evidence="3 5">DSM 3754</strain>
    </source>
</reference>
<proteinExistence type="predicted"/>
<evidence type="ECO:0000313" key="5">
    <source>
        <dbReference type="Proteomes" id="UP000323075"/>
    </source>
</evidence>
<dbReference type="EMBL" id="CP038631">
    <property type="protein sequence ID" value="QCC44398.1"/>
    <property type="molecule type" value="Genomic_DNA"/>
</dbReference>
<reference evidence="2 4" key="1">
    <citation type="journal article" date="2019" name="Microbiol. Resour. Announc.">
        <title>The Genome Sequence of the Halobacterium salinarum Type Strain Is Closely Related to That of Laboratory Strains NRC-1 and R1.</title>
        <authorList>
            <person name="Pfeiffer F."/>
            <person name="Marchfelder A."/>
            <person name="Habermann B."/>
            <person name="Dyall-Smith M.L."/>
        </authorList>
    </citation>
    <scope>NUCLEOTIDE SEQUENCE [LARGE SCALE GENOMIC DNA]</scope>
    <source>
        <strain evidence="2">91-R6</strain>
        <strain evidence="4">ATCC 33171 / DSM 3754 / JCM 8978 / NBRC 102687 / NCIMB 764 / 91-R6</strain>
    </source>
</reference>
<evidence type="ECO:0000259" key="1">
    <source>
        <dbReference type="SMART" id="SM00881"/>
    </source>
</evidence>
<dbReference type="AlphaFoldDB" id="A0A4D6GVA3"/>
<organism evidence="2 4">
    <name type="scientific">Halobacterium salinarum (strain ATCC 33171 / DSM 3754 / JCM 8978 / NBRC 102687 / NCIMB 764 / 91-R6)</name>
    <dbReference type="NCBI Taxonomy" id="2597657"/>
    <lineage>
        <taxon>Archaea</taxon>
        <taxon>Methanobacteriati</taxon>
        <taxon>Methanobacteriota</taxon>
        <taxon>Stenosarchaea group</taxon>
        <taxon>Halobacteria</taxon>
        <taxon>Halobacteriales</taxon>
        <taxon>Halobacteriaceae</taxon>
        <taxon>Halobacterium</taxon>
    </lineage>
</organism>
<name>A0A4D6GVA3_HALS9</name>
<feature type="domain" description="CoA-binding" evidence="1">
    <location>
        <begin position="12"/>
        <end position="105"/>
    </location>
</feature>
<gene>
    <name evidence="3" type="ORF">APQ99_01192</name>
    <name evidence="2" type="ORF">HBSAL_03360</name>
</gene>